<protein>
    <recommendedName>
        <fullName evidence="4">DUF4194 domain-containing protein</fullName>
    </recommendedName>
</protein>
<sequence>MAAPELSIALAHLLRGPVHAEDVPAVWTSITSLGPQLREHLEVLGMRLVVDDVENYAYLRQLDELPEGMPRLVRRHALTFTATVLLILLRQQLATAESDGDTPRLIVTTEEMVESMRLYHRDGTSDEKIAYDITALVNLGYLRRLRGETDVFEVRRIIKALVTADWIAEFGDRLLQLIPSGENAADHAPDPMPDDADAQAAAATEGAPA</sequence>
<dbReference type="InterPro" id="IPR025449">
    <property type="entry name" value="JetB"/>
</dbReference>
<dbReference type="Proteomes" id="UP000198589">
    <property type="component" value="Unassembled WGS sequence"/>
</dbReference>
<accession>A0A1I2ISU8</accession>
<evidence type="ECO:0008006" key="4">
    <source>
        <dbReference type="Google" id="ProtNLM"/>
    </source>
</evidence>
<dbReference type="Pfam" id="PF13835">
    <property type="entry name" value="DUF4194"/>
    <property type="match status" value="1"/>
</dbReference>
<gene>
    <name evidence="2" type="ORF">SAMN05216574_1148</name>
</gene>
<dbReference type="STRING" id="1798228.SAMN05216574_1148"/>
<feature type="compositionally biased region" description="Low complexity" evidence="1">
    <location>
        <begin position="198"/>
        <end position="209"/>
    </location>
</feature>
<dbReference type="AlphaFoldDB" id="A0A1I2ISU8"/>
<evidence type="ECO:0000313" key="3">
    <source>
        <dbReference type="Proteomes" id="UP000198589"/>
    </source>
</evidence>
<organism evidence="2 3">
    <name type="scientific">Blastococcus tunisiensis</name>
    <dbReference type="NCBI Taxonomy" id="1798228"/>
    <lineage>
        <taxon>Bacteria</taxon>
        <taxon>Bacillati</taxon>
        <taxon>Actinomycetota</taxon>
        <taxon>Actinomycetes</taxon>
        <taxon>Geodermatophilales</taxon>
        <taxon>Geodermatophilaceae</taxon>
        <taxon>Blastococcus</taxon>
    </lineage>
</organism>
<dbReference type="OrthoDB" id="5295172at2"/>
<dbReference type="EMBL" id="FOND01000014">
    <property type="protein sequence ID" value="SFF45359.1"/>
    <property type="molecule type" value="Genomic_DNA"/>
</dbReference>
<evidence type="ECO:0000313" key="2">
    <source>
        <dbReference type="EMBL" id="SFF45359.1"/>
    </source>
</evidence>
<keyword evidence="3" id="KW-1185">Reference proteome</keyword>
<proteinExistence type="predicted"/>
<evidence type="ECO:0000256" key="1">
    <source>
        <dbReference type="SAM" id="MobiDB-lite"/>
    </source>
</evidence>
<name>A0A1I2ISU8_9ACTN</name>
<reference evidence="3" key="1">
    <citation type="submission" date="2016-10" db="EMBL/GenBank/DDBJ databases">
        <authorList>
            <person name="Varghese N."/>
            <person name="Submissions S."/>
        </authorList>
    </citation>
    <scope>NUCLEOTIDE SEQUENCE [LARGE SCALE GENOMIC DNA]</scope>
    <source>
        <strain evidence="3">DSM 46838</strain>
    </source>
</reference>
<feature type="region of interest" description="Disordered" evidence="1">
    <location>
        <begin position="182"/>
        <end position="209"/>
    </location>
</feature>
<dbReference type="RefSeq" id="WP_092201325.1">
    <property type="nucleotide sequence ID" value="NZ_FOND01000014.1"/>
</dbReference>